<keyword evidence="2" id="KW-1185">Reference proteome</keyword>
<sequence length="192" mass="21255">MDDDTTGTGAPIPITITEPAVDAGEVELALFMLERSRATFAWKVGGLDAEALHRAFPPSAMTLAGLVKHMTLVEYDFVARWLGAGGYGPPFDGTTPEDWPDYDWRTAQDDSPAELYGWYREAVERAREVWERVTADGGLDEPAGMQWPDGHPNRRRVLVDLNAEYARHLGHADLFREAVDGLVGEDPPHPEP</sequence>
<dbReference type="KEGG" id="cfl:Cfla_3489"/>
<gene>
    <name evidence="1" type="ordered locus">Cfla_3489</name>
</gene>
<dbReference type="eggNOG" id="COG2318">
    <property type="taxonomic scope" value="Bacteria"/>
</dbReference>
<dbReference type="InterPro" id="IPR007061">
    <property type="entry name" value="MST-like"/>
</dbReference>
<reference evidence="1 2" key="1">
    <citation type="journal article" date="2010" name="Stand. Genomic Sci.">
        <title>Complete genome sequence of Cellulomonas flavigena type strain (134).</title>
        <authorList>
            <person name="Abt B."/>
            <person name="Foster B."/>
            <person name="Lapidus A."/>
            <person name="Clum A."/>
            <person name="Sun H."/>
            <person name="Pukall R."/>
            <person name="Lucas S."/>
            <person name="Glavina Del Rio T."/>
            <person name="Nolan M."/>
            <person name="Tice H."/>
            <person name="Cheng J.F."/>
            <person name="Pitluck S."/>
            <person name="Liolios K."/>
            <person name="Ivanova N."/>
            <person name="Mavromatis K."/>
            <person name="Ovchinnikova G."/>
            <person name="Pati A."/>
            <person name="Goodwin L."/>
            <person name="Chen A."/>
            <person name="Palaniappan K."/>
            <person name="Land M."/>
            <person name="Hauser L."/>
            <person name="Chang Y.J."/>
            <person name="Jeffries C.D."/>
            <person name="Rohde M."/>
            <person name="Goker M."/>
            <person name="Woyke T."/>
            <person name="Bristow J."/>
            <person name="Eisen J.A."/>
            <person name="Markowitz V."/>
            <person name="Hugenholtz P."/>
            <person name="Kyrpides N.C."/>
            <person name="Klenk H.P."/>
        </authorList>
    </citation>
    <scope>NUCLEOTIDE SEQUENCE [LARGE SCALE GENOMIC DNA]</scope>
    <source>
        <strain evidence="2">ATCC 482 / DSM 20109 / BCRC 11376 / JCM 18109 / NBRC 3775 / NCIMB 8073 / NRS 134</strain>
    </source>
</reference>
<evidence type="ECO:0000313" key="1">
    <source>
        <dbReference type="EMBL" id="ADG76363.1"/>
    </source>
</evidence>
<dbReference type="STRING" id="446466.Cfla_3489"/>
<dbReference type="HOGENOM" id="CLU_097062_2_0_11"/>
<dbReference type="SUPFAM" id="SSF109854">
    <property type="entry name" value="DinB/YfiT-like putative metalloenzymes"/>
    <property type="match status" value="1"/>
</dbReference>
<evidence type="ECO:0000313" key="2">
    <source>
        <dbReference type="Proteomes" id="UP000000849"/>
    </source>
</evidence>
<accession>D5UCX8</accession>
<name>D5UCX8_CELFN</name>
<dbReference type="Gene3D" id="1.20.120.450">
    <property type="entry name" value="dinb family like domain"/>
    <property type="match status" value="1"/>
</dbReference>
<proteinExistence type="predicted"/>
<dbReference type="OrthoDB" id="4548523at2"/>
<organism evidence="1 2">
    <name type="scientific">Cellulomonas flavigena (strain ATCC 482 / DSM 20109 / BCRC 11376 / JCM 18109 / NBRC 3775 / NCIMB 8073 / NRS 134)</name>
    <dbReference type="NCBI Taxonomy" id="446466"/>
    <lineage>
        <taxon>Bacteria</taxon>
        <taxon>Bacillati</taxon>
        <taxon>Actinomycetota</taxon>
        <taxon>Actinomycetes</taxon>
        <taxon>Micrococcales</taxon>
        <taxon>Cellulomonadaceae</taxon>
        <taxon>Cellulomonas</taxon>
    </lineage>
</organism>
<dbReference type="InterPro" id="IPR034660">
    <property type="entry name" value="DinB/YfiT-like"/>
</dbReference>
<dbReference type="RefSeq" id="WP_013118691.1">
    <property type="nucleotide sequence ID" value="NC_014151.1"/>
</dbReference>
<dbReference type="AlphaFoldDB" id="D5UCX8"/>
<evidence type="ECO:0008006" key="3">
    <source>
        <dbReference type="Google" id="ProtNLM"/>
    </source>
</evidence>
<protein>
    <recommendedName>
        <fullName evidence="3">Mini-circle protein</fullName>
    </recommendedName>
</protein>
<dbReference type="EMBL" id="CP001964">
    <property type="protein sequence ID" value="ADG76363.1"/>
    <property type="molecule type" value="Genomic_DNA"/>
</dbReference>
<dbReference type="Pfam" id="PF04978">
    <property type="entry name" value="MST"/>
    <property type="match status" value="1"/>
</dbReference>
<dbReference type="Proteomes" id="UP000000849">
    <property type="component" value="Chromosome"/>
</dbReference>